<name>A0A183AKE8_9TREM</name>
<dbReference type="AlphaFoldDB" id="A0A183AKE8"/>
<accession>A0A183AKE8</accession>
<evidence type="ECO:0000313" key="1">
    <source>
        <dbReference type="EMBL" id="VDP81086.1"/>
    </source>
</evidence>
<gene>
    <name evidence="1" type="ORF">ECPE_LOCUS7433</name>
</gene>
<sequence length="139" mass="15871">MIAYHCTRLGFYAGTISERASYVLLSSSRLVRWFKEKGIPCVVFSGLHGALFYAVSTFRLRMSIDLYIERFLPLLVEELRKECGDNHIQIEVIYDAIILPMFETLQPSASSLRGNILVDFTSVNRGFFSKHTNDKLGLK</sequence>
<reference evidence="1 2" key="2">
    <citation type="submission" date="2018-11" db="EMBL/GenBank/DDBJ databases">
        <authorList>
            <consortium name="Pathogen Informatics"/>
        </authorList>
    </citation>
    <scope>NUCLEOTIDE SEQUENCE [LARGE SCALE GENOMIC DNA]</scope>
    <source>
        <strain evidence="1 2">Egypt</strain>
    </source>
</reference>
<protein>
    <submittedName>
        <fullName evidence="3">Uroporphyrinogen_deCOase domain-containing protein</fullName>
    </submittedName>
</protein>
<evidence type="ECO:0000313" key="2">
    <source>
        <dbReference type="Proteomes" id="UP000272942"/>
    </source>
</evidence>
<dbReference type="EMBL" id="UZAN01044587">
    <property type="protein sequence ID" value="VDP81086.1"/>
    <property type="molecule type" value="Genomic_DNA"/>
</dbReference>
<dbReference type="WBParaSite" id="ECPE_0000744901-mRNA-1">
    <property type="protein sequence ID" value="ECPE_0000744901-mRNA-1"/>
    <property type="gene ID" value="ECPE_0000744901"/>
</dbReference>
<dbReference type="Proteomes" id="UP000272942">
    <property type="component" value="Unassembled WGS sequence"/>
</dbReference>
<proteinExistence type="predicted"/>
<organism evidence="3">
    <name type="scientific">Echinostoma caproni</name>
    <dbReference type="NCBI Taxonomy" id="27848"/>
    <lineage>
        <taxon>Eukaryota</taxon>
        <taxon>Metazoa</taxon>
        <taxon>Spiralia</taxon>
        <taxon>Lophotrochozoa</taxon>
        <taxon>Platyhelminthes</taxon>
        <taxon>Trematoda</taxon>
        <taxon>Digenea</taxon>
        <taxon>Plagiorchiida</taxon>
        <taxon>Echinostomata</taxon>
        <taxon>Echinostomatoidea</taxon>
        <taxon>Echinostomatidae</taxon>
        <taxon>Echinostoma</taxon>
    </lineage>
</organism>
<reference evidence="3" key="1">
    <citation type="submission" date="2016-06" db="UniProtKB">
        <authorList>
            <consortium name="WormBaseParasite"/>
        </authorList>
    </citation>
    <scope>IDENTIFICATION</scope>
</reference>
<evidence type="ECO:0000313" key="3">
    <source>
        <dbReference type="WBParaSite" id="ECPE_0000744901-mRNA-1"/>
    </source>
</evidence>
<keyword evidence="2" id="KW-1185">Reference proteome</keyword>
<dbReference type="OrthoDB" id="6279852at2759"/>